<proteinExistence type="predicted"/>
<evidence type="ECO:0000259" key="1">
    <source>
        <dbReference type="Pfam" id="PF06985"/>
    </source>
</evidence>
<keyword evidence="3" id="KW-1185">Reference proteome</keyword>
<dbReference type="PANTHER" id="PTHR10622">
    <property type="entry name" value="HET DOMAIN-CONTAINING PROTEIN"/>
    <property type="match status" value="1"/>
</dbReference>
<sequence length="245" mass="28359">MHLLNVHTRKLEYFLGSSVPEYAILSHTWGPHEANGRWPRTVRVQTRSHERRHLREPGHAKIDNCCHRAKQDGLDYVWVDTCCIDKRSSAELSEAINSMFSWYAKAAVCYVYLVDVHPSRQLQEVKCSRWFARGWTLQELIAPQCLAVFDVGWNFIGPRLTALLAHSSGIPLEFLWDEDFWHASVAQRLSWACNRETTRKEDIAYCLLGIFRVSMPLLYGEGSKAFERLQKEIINISSDQTIFAF</sequence>
<dbReference type="Pfam" id="PF06985">
    <property type="entry name" value="HET"/>
    <property type="match status" value="1"/>
</dbReference>
<feature type="domain" description="Heterokaryon incompatibility" evidence="1">
    <location>
        <begin position="22"/>
        <end position="120"/>
    </location>
</feature>
<dbReference type="OrthoDB" id="194358at2759"/>
<dbReference type="RefSeq" id="XP_046005238.1">
    <property type="nucleotide sequence ID" value="XM_046148888.1"/>
</dbReference>
<dbReference type="GeneID" id="70178434"/>
<gene>
    <name evidence="2" type="ORF">B0I36DRAFT_209827</name>
</gene>
<feature type="non-terminal residue" evidence="2">
    <location>
        <position position="245"/>
    </location>
</feature>
<comment type="caution">
    <text evidence="2">The sequence shown here is derived from an EMBL/GenBank/DDBJ whole genome shotgun (WGS) entry which is preliminary data.</text>
</comment>
<dbReference type="InterPro" id="IPR010730">
    <property type="entry name" value="HET"/>
</dbReference>
<name>A0A9P8XTG1_9PEZI</name>
<protein>
    <submittedName>
        <fullName evidence="2">Heterokaryon incompatibility protein-domain-containing protein</fullName>
    </submittedName>
</protein>
<dbReference type="EMBL" id="JAGTJQ010000013">
    <property type="protein sequence ID" value="KAH7014271.1"/>
    <property type="molecule type" value="Genomic_DNA"/>
</dbReference>
<reference evidence="2" key="1">
    <citation type="journal article" date="2021" name="Nat. Commun.">
        <title>Genetic determinants of endophytism in the Arabidopsis root mycobiome.</title>
        <authorList>
            <person name="Mesny F."/>
            <person name="Miyauchi S."/>
            <person name="Thiergart T."/>
            <person name="Pickel B."/>
            <person name="Atanasova L."/>
            <person name="Karlsson M."/>
            <person name="Huettel B."/>
            <person name="Barry K.W."/>
            <person name="Haridas S."/>
            <person name="Chen C."/>
            <person name="Bauer D."/>
            <person name="Andreopoulos W."/>
            <person name="Pangilinan J."/>
            <person name="LaButti K."/>
            <person name="Riley R."/>
            <person name="Lipzen A."/>
            <person name="Clum A."/>
            <person name="Drula E."/>
            <person name="Henrissat B."/>
            <person name="Kohler A."/>
            <person name="Grigoriev I.V."/>
            <person name="Martin F.M."/>
            <person name="Hacquard S."/>
        </authorList>
    </citation>
    <scope>NUCLEOTIDE SEQUENCE</scope>
    <source>
        <strain evidence="2">MPI-CAGE-CH-0230</strain>
    </source>
</reference>
<dbReference type="PANTHER" id="PTHR10622:SF10">
    <property type="entry name" value="HET DOMAIN-CONTAINING PROTEIN"/>
    <property type="match status" value="1"/>
</dbReference>
<accession>A0A9P8XTG1</accession>
<organism evidence="2 3">
    <name type="scientific">Microdochium trichocladiopsis</name>
    <dbReference type="NCBI Taxonomy" id="1682393"/>
    <lineage>
        <taxon>Eukaryota</taxon>
        <taxon>Fungi</taxon>
        <taxon>Dikarya</taxon>
        <taxon>Ascomycota</taxon>
        <taxon>Pezizomycotina</taxon>
        <taxon>Sordariomycetes</taxon>
        <taxon>Xylariomycetidae</taxon>
        <taxon>Xylariales</taxon>
        <taxon>Microdochiaceae</taxon>
        <taxon>Microdochium</taxon>
    </lineage>
</organism>
<evidence type="ECO:0000313" key="2">
    <source>
        <dbReference type="EMBL" id="KAH7014271.1"/>
    </source>
</evidence>
<evidence type="ECO:0000313" key="3">
    <source>
        <dbReference type="Proteomes" id="UP000756346"/>
    </source>
</evidence>
<dbReference type="Proteomes" id="UP000756346">
    <property type="component" value="Unassembled WGS sequence"/>
</dbReference>
<dbReference type="AlphaFoldDB" id="A0A9P8XTG1"/>